<dbReference type="EMBL" id="JBIUZV010000001">
    <property type="protein sequence ID" value="MFJ3044279.1"/>
    <property type="molecule type" value="Genomic_DNA"/>
</dbReference>
<evidence type="ECO:0000256" key="6">
    <source>
        <dbReference type="ARBA" id="ARBA00022989"/>
    </source>
</evidence>
<dbReference type="InterPro" id="IPR036640">
    <property type="entry name" value="ABC1_TM_sf"/>
</dbReference>
<keyword evidence="12" id="KW-1185">Reference proteome</keyword>
<dbReference type="Proteomes" id="UP001617427">
    <property type="component" value="Unassembled WGS sequence"/>
</dbReference>
<evidence type="ECO:0000256" key="7">
    <source>
        <dbReference type="ARBA" id="ARBA00023136"/>
    </source>
</evidence>
<feature type="transmembrane region" description="Helical" evidence="8">
    <location>
        <begin position="296"/>
        <end position="314"/>
    </location>
</feature>
<keyword evidence="6 8" id="KW-1133">Transmembrane helix</keyword>
<dbReference type="Gene3D" id="1.20.1560.10">
    <property type="entry name" value="ABC transporter type 1, transmembrane domain"/>
    <property type="match status" value="1"/>
</dbReference>
<evidence type="ECO:0000259" key="9">
    <source>
        <dbReference type="PROSITE" id="PS50893"/>
    </source>
</evidence>
<sequence>MQEHQSFVRLLRRLWRHIAPRRRLQLGVLFFLMLLASFAEVVSIGAVVPFLGGLTNPEQIFRQPRLQPLISALNLTEPGQLLLPLTVAFGCAALFSGAARLLLLWAETRLSHAIGADFSISIYRRTLYQPYAVHLSRNSSEIIAGISSKANGLVNGTILPILAIISSVLMMLMIVMALVAIDPLVPFVVLLGFGSIYVLIVLATKKRLAQSSRSISREQGRVIKVVQEGLSGIRDVLIEGAQNTYCRTYLAADLPYRRAVANVQIISTSPRYVIEALGMALVAALAYGLASRPGGIATAIPVLGAMVLGAQRLLPVMQMVYSSLAHINSGRAPLEDTLELLDQPLPAYASAPPPEPIAFRRSIDLDRLSYRYKEDGQLVLKEMSLTIGKGARIGFIGKTGSGKSTLLDILMGLLSPSDGRMSVDGVAITEENQRAWQINIAHVPQAIFLSDSTIAENIAFGVPLEQIDHQRVRQAAQRAQIAEAIESWDEQYQTMVGERGIRLSGGQRQRIGIARALYRQANVIVFDEATSALDNDTEQAVMKAIDALGEELTILIVAHRLTTLKNCTQIIELGEGGVKQTGSYADVIGPLLR</sequence>
<evidence type="ECO:0000256" key="4">
    <source>
        <dbReference type="ARBA" id="ARBA00022741"/>
    </source>
</evidence>
<name>A0ABW8ES44_9BURK</name>
<dbReference type="PROSITE" id="PS50893">
    <property type="entry name" value="ABC_TRANSPORTER_2"/>
    <property type="match status" value="1"/>
</dbReference>
<evidence type="ECO:0000313" key="11">
    <source>
        <dbReference type="EMBL" id="MFJ3044279.1"/>
    </source>
</evidence>
<gene>
    <name evidence="11" type="ORF">ACIPEN_00485</name>
</gene>
<organism evidence="11 12">
    <name type="scientific">Herbaspirillum chlorophenolicum</name>
    <dbReference type="NCBI Taxonomy" id="211589"/>
    <lineage>
        <taxon>Bacteria</taxon>
        <taxon>Pseudomonadati</taxon>
        <taxon>Pseudomonadota</taxon>
        <taxon>Betaproteobacteria</taxon>
        <taxon>Burkholderiales</taxon>
        <taxon>Oxalobacteraceae</taxon>
        <taxon>Herbaspirillum</taxon>
    </lineage>
</organism>
<evidence type="ECO:0000259" key="10">
    <source>
        <dbReference type="PROSITE" id="PS50929"/>
    </source>
</evidence>
<feature type="transmembrane region" description="Helical" evidence="8">
    <location>
        <begin position="81"/>
        <end position="103"/>
    </location>
</feature>
<dbReference type="InterPro" id="IPR017871">
    <property type="entry name" value="ABC_transporter-like_CS"/>
</dbReference>
<comment type="subcellular location">
    <subcellularLocation>
        <location evidence="1">Cell membrane</location>
        <topology evidence="1">Multi-pass membrane protein</topology>
    </subcellularLocation>
</comment>
<protein>
    <submittedName>
        <fullName evidence="11">ABC transporter ATP-binding protein</fullName>
    </submittedName>
</protein>
<reference evidence="11 12" key="1">
    <citation type="submission" date="2024-10" db="EMBL/GenBank/DDBJ databases">
        <title>The Natural Products Discovery Center: Release of the First 8490 Sequenced Strains for Exploring Actinobacteria Biosynthetic Diversity.</title>
        <authorList>
            <person name="Kalkreuter E."/>
            <person name="Kautsar S.A."/>
            <person name="Yang D."/>
            <person name="Bader C.D."/>
            <person name="Teijaro C.N."/>
            <person name="Fluegel L."/>
            <person name="Davis C.M."/>
            <person name="Simpson J.R."/>
            <person name="Lauterbach L."/>
            <person name="Steele A.D."/>
            <person name="Gui C."/>
            <person name="Meng S."/>
            <person name="Li G."/>
            <person name="Viehrig K."/>
            <person name="Ye F."/>
            <person name="Su P."/>
            <person name="Kiefer A.F."/>
            <person name="Nichols A."/>
            <person name="Cepeda A.J."/>
            <person name="Yan W."/>
            <person name="Fan B."/>
            <person name="Jiang Y."/>
            <person name="Adhikari A."/>
            <person name="Zheng C.-J."/>
            <person name="Schuster L."/>
            <person name="Cowan T.M."/>
            <person name="Smanski M.J."/>
            <person name="Chevrette M.G."/>
            <person name="De Carvalho L.P.S."/>
            <person name="Shen B."/>
        </authorList>
    </citation>
    <scope>NUCLEOTIDE SEQUENCE [LARGE SCALE GENOMIC DNA]</scope>
    <source>
        <strain evidence="11 12">NPDC087045</strain>
    </source>
</reference>
<dbReference type="SUPFAM" id="SSF52540">
    <property type="entry name" value="P-loop containing nucleoside triphosphate hydrolases"/>
    <property type="match status" value="1"/>
</dbReference>
<keyword evidence="3 8" id="KW-0812">Transmembrane</keyword>
<dbReference type="Gene3D" id="3.40.50.300">
    <property type="entry name" value="P-loop containing nucleotide triphosphate hydrolases"/>
    <property type="match status" value="1"/>
</dbReference>
<dbReference type="PANTHER" id="PTHR24221:SF654">
    <property type="entry name" value="ATP-BINDING CASSETTE SUB-FAMILY B MEMBER 6"/>
    <property type="match status" value="1"/>
</dbReference>
<dbReference type="PROSITE" id="PS00211">
    <property type="entry name" value="ABC_TRANSPORTER_1"/>
    <property type="match status" value="1"/>
</dbReference>
<dbReference type="Pfam" id="PF00664">
    <property type="entry name" value="ABC_membrane"/>
    <property type="match status" value="1"/>
</dbReference>
<keyword evidence="2" id="KW-1003">Cell membrane</keyword>
<evidence type="ECO:0000256" key="5">
    <source>
        <dbReference type="ARBA" id="ARBA00022840"/>
    </source>
</evidence>
<dbReference type="PANTHER" id="PTHR24221">
    <property type="entry name" value="ATP-BINDING CASSETTE SUB-FAMILY B"/>
    <property type="match status" value="1"/>
</dbReference>
<evidence type="ECO:0000256" key="1">
    <source>
        <dbReference type="ARBA" id="ARBA00004651"/>
    </source>
</evidence>
<evidence type="ECO:0000313" key="12">
    <source>
        <dbReference type="Proteomes" id="UP001617427"/>
    </source>
</evidence>
<dbReference type="SUPFAM" id="SSF90123">
    <property type="entry name" value="ABC transporter transmembrane region"/>
    <property type="match status" value="1"/>
</dbReference>
<feature type="transmembrane region" description="Helical" evidence="8">
    <location>
        <begin position="187"/>
        <end position="204"/>
    </location>
</feature>
<feature type="domain" description="ABC transporter" evidence="9">
    <location>
        <begin position="363"/>
        <end position="592"/>
    </location>
</feature>
<dbReference type="InterPro" id="IPR003593">
    <property type="entry name" value="AAA+_ATPase"/>
</dbReference>
<dbReference type="InterPro" id="IPR039421">
    <property type="entry name" value="Type_1_exporter"/>
</dbReference>
<dbReference type="InterPro" id="IPR011527">
    <property type="entry name" value="ABC1_TM_dom"/>
</dbReference>
<dbReference type="InterPro" id="IPR003439">
    <property type="entry name" value="ABC_transporter-like_ATP-bd"/>
</dbReference>
<keyword evidence="7 8" id="KW-0472">Membrane</keyword>
<dbReference type="GO" id="GO:0005524">
    <property type="term" value="F:ATP binding"/>
    <property type="evidence" value="ECO:0007669"/>
    <property type="project" value="UniProtKB-KW"/>
</dbReference>
<dbReference type="SMART" id="SM00382">
    <property type="entry name" value="AAA"/>
    <property type="match status" value="1"/>
</dbReference>
<evidence type="ECO:0000256" key="8">
    <source>
        <dbReference type="SAM" id="Phobius"/>
    </source>
</evidence>
<dbReference type="PROSITE" id="PS50929">
    <property type="entry name" value="ABC_TM1F"/>
    <property type="match status" value="1"/>
</dbReference>
<accession>A0ABW8ES44</accession>
<proteinExistence type="predicted"/>
<evidence type="ECO:0000256" key="3">
    <source>
        <dbReference type="ARBA" id="ARBA00022692"/>
    </source>
</evidence>
<evidence type="ECO:0000256" key="2">
    <source>
        <dbReference type="ARBA" id="ARBA00022475"/>
    </source>
</evidence>
<dbReference type="InterPro" id="IPR027417">
    <property type="entry name" value="P-loop_NTPase"/>
</dbReference>
<keyword evidence="4" id="KW-0547">Nucleotide-binding</keyword>
<comment type="caution">
    <text evidence="11">The sequence shown here is derived from an EMBL/GenBank/DDBJ whole genome shotgun (WGS) entry which is preliminary data.</text>
</comment>
<feature type="domain" description="ABC transmembrane type-1" evidence="10">
    <location>
        <begin position="66"/>
        <end position="329"/>
    </location>
</feature>
<keyword evidence="5 11" id="KW-0067">ATP-binding</keyword>
<feature type="transmembrane region" description="Helical" evidence="8">
    <location>
        <begin position="158"/>
        <end position="181"/>
    </location>
</feature>
<dbReference type="RefSeq" id="WP_402697916.1">
    <property type="nucleotide sequence ID" value="NZ_JBIUZV010000001.1"/>
</dbReference>
<dbReference type="Pfam" id="PF00005">
    <property type="entry name" value="ABC_tran"/>
    <property type="match status" value="1"/>
</dbReference>